<organism evidence="1">
    <name type="scientific">marine sediment metagenome</name>
    <dbReference type="NCBI Taxonomy" id="412755"/>
    <lineage>
        <taxon>unclassified sequences</taxon>
        <taxon>metagenomes</taxon>
        <taxon>ecological metagenomes</taxon>
    </lineage>
</organism>
<evidence type="ECO:0000313" key="1">
    <source>
        <dbReference type="EMBL" id="KKK60045.1"/>
    </source>
</evidence>
<reference evidence="1" key="1">
    <citation type="journal article" date="2015" name="Nature">
        <title>Complex archaea that bridge the gap between prokaryotes and eukaryotes.</title>
        <authorList>
            <person name="Spang A."/>
            <person name="Saw J.H."/>
            <person name="Jorgensen S.L."/>
            <person name="Zaremba-Niedzwiedzka K."/>
            <person name="Martijn J."/>
            <person name="Lind A.E."/>
            <person name="van Eijk R."/>
            <person name="Schleper C."/>
            <person name="Guy L."/>
            <person name="Ettema T.J."/>
        </authorList>
    </citation>
    <scope>NUCLEOTIDE SEQUENCE</scope>
</reference>
<dbReference type="AlphaFoldDB" id="A0A0F8XGD1"/>
<sequence length="59" mass="6680">MILNVTITKTADGKQDYIQIMSDDIISVNIVLVADKIKVEDHRGPKKFVQPIKKKGEKK</sequence>
<comment type="caution">
    <text evidence="1">The sequence shown here is derived from an EMBL/GenBank/DDBJ whole genome shotgun (WGS) entry which is preliminary data.</text>
</comment>
<protein>
    <submittedName>
        <fullName evidence="1">Uncharacterized protein</fullName>
    </submittedName>
</protein>
<accession>A0A0F8XGD1</accession>
<name>A0A0F8XGD1_9ZZZZ</name>
<proteinExistence type="predicted"/>
<dbReference type="EMBL" id="LAZR01063165">
    <property type="protein sequence ID" value="KKK60045.1"/>
    <property type="molecule type" value="Genomic_DNA"/>
</dbReference>
<gene>
    <name evidence="1" type="ORF">LCGC14_3028270</name>
</gene>